<dbReference type="InterPro" id="IPR009776">
    <property type="entry name" value="Spore_0_M"/>
</dbReference>
<comment type="caution">
    <text evidence="1">The sequence shown here is derived from an EMBL/GenBank/DDBJ whole genome shotgun (WGS) entry which is preliminary data.</text>
</comment>
<keyword evidence="2" id="KW-1185">Reference proteome</keyword>
<evidence type="ECO:0000313" key="2">
    <source>
        <dbReference type="Proteomes" id="UP000532769"/>
    </source>
</evidence>
<dbReference type="EMBL" id="JAASRS010000001">
    <property type="protein sequence ID" value="NIK13536.1"/>
    <property type="molecule type" value="Genomic_DNA"/>
</dbReference>
<dbReference type="Pfam" id="PF07070">
    <property type="entry name" value="Spo0M"/>
    <property type="match status" value="1"/>
</dbReference>
<gene>
    <name evidence="1" type="ORF">BDD39_000046</name>
</gene>
<dbReference type="PANTHER" id="PTHR40053:SF1">
    <property type="entry name" value="SPORULATION-CONTROL PROTEIN SPO0M"/>
    <property type="match status" value="1"/>
</dbReference>
<sequence length="333" mass="37323">MWKKLLSKLGVGAAKVDLVLHRPHVRLGEKLEGEFLIEGGAVEQQIRKLEVELQLTVQADGKAYRRTVAVIPVASSFAIQPGERKVLPFSYVLPLHLPITRHNVRYTFVTRLDIADGADAFDQDAIHILPPLALEKLFQAFAKLGFREKPSSGKISAYGQEFAFFPTNMFQGTVQEVEFFALIEEEGVRLYLEVDVWNGLAGLREREMKQELFLRYEELDDVEGTAHTLQHAIEEAVQAVQQSSFHAGTNYAPHMPPYTPPHVYYPHPEYHHEGHHYGRHGMMGAIGGFAAGMLAGMVAEELLEDVVEDAHDDHDLGDMLDVGDWFDGGDDII</sequence>
<dbReference type="RefSeq" id="WP_166907146.1">
    <property type="nucleotide sequence ID" value="NZ_JAASRS010000001.1"/>
</dbReference>
<organism evidence="1 2">
    <name type="scientific">Saccharococcus thermophilus</name>
    <dbReference type="NCBI Taxonomy" id="29396"/>
    <lineage>
        <taxon>Bacteria</taxon>
        <taxon>Bacillati</taxon>
        <taxon>Bacillota</taxon>
        <taxon>Bacilli</taxon>
        <taxon>Bacillales</taxon>
        <taxon>Anoxybacillaceae</taxon>
        <taxon>Saccharococcus</taxon>
    </lineage>
</organism>
<proteinExistence type="predicted"/>
<dbReference type="Proteomes" id="UP000532769">
    <property type="component" value="Unassembled WGS sequence"/>
</dbReference>
<dbReference type="PANTHER" id="PTHR40053">
    <property type="entry name" value="SPORULATION-CONTROL PROTEIN SPO0M"/>
    <property type="match status" value="1"/>
</dbReference>
<evidence type="ECO:0000313" key="1">
    <source>
        <dbReference type="EMBL" id="NIK13536.1"/>
    </source>
</evidence>
<accession>A0A846M7V9</accession>
<dbReference type="AlphaFoldDB" id="A0A846M7V9"/>
<name>A0A846M7V9_9BACL</name>
<reference evidence="1 2" key="1">
    <citation type="submission" date="2020-03" db="EMBL/GenBank/DDBJ databases">
        <title>Genomic Encyclopedia of Archaeal and Bacterial Type Strains, Phase II (KMG-II): from individual species to whole genera.</title>
        <authorList>
            <person name="Goeker M."/>
        </authorList>
    </citation>
    <scope>NUCLEOTIDE SEQUENCE [LARGE SCALE GENOMIC DNA]</scope>
    <source>
        <strain evidence="1 2">DSM 4749</strain>
    </source>
</reference>
<protein>
    <submittedName>
        <fullName evidence="1">Sporulation-control protein</fullName>
    </submittedName>
</protein>